<gene>
    <name evidence="1" type="ORF">CEXT_276611</name>
</gene>
<name>A0AAV4XF88_CAEEX</name>
<reference evidence="1 2" key="1">
    <citation type="submission" date="2021-06" db="EMBL/GenBank/DDBJ databases">
        <title>Caerostris extrusa draft genome.</title>
        <authorList>
            <person name="Kono N."/>
            <person name="Arakawa K."/>
        </authorList>
    </citation>
    <scope>NUCLEOTIDE SEQUENCE [LARGE SCALE GENOMIC DNA]</scope>
</reference>
<organism evidence="1 2">
    <name type="scientific">Caerostris extrusa</name>
    <name type="common">Bark spider</name>
    <name type="synonym">Caerostris bankana</name>
    <dbReference type="NCBI Taxonomy" id="172846"/>
    <lineage>
        <taxon>Eukaryota</taxon>
        <taxon>Metazoa</taxon>
        <taxon>Ecdysozoa</taxon>
        <taxon>Arthropoda</taxon>
        <taxon>Chelicerata</taxon>
        <taxon>Arachnida</taxon>
        <taxon>Araneae</taxon>
        <taxon>Araneomorphae</taxon>
        <taxon>Entelegynae</taxon>
        <taxon>Araneoidea</taxon>
        <taxon>Araneidae</taxon>
        <taxon>Caerostris</taxon>
    </lineage>
</organism>
<sequence length="121" mass="13620">MYVTARSQQYSKGSSDGHVIWTLALQNNPSVELGGLKFTLCLDRVTPGERACYPDTLLDYSDSKVSAGPGGFYRPDEPEFAARWHCCQWFDKNTGRRYFLIDGGYIISLFGLPENFFCSSL</sequence>
<dbReference type="Proteomes" id="UP001054945">
    <property type="component" value="Unassembled WGS sequence"/>
</dbReference>
<protein>
    <recommendedName>
        <fullName evidence="3">MATH domain-containing protein</fullName>
    </recommendedName>
</protein>
<dbReference type="AlphaFoldDB" id="A0AAV4XF88"/>
<evidence type="ECO:0000313" key="2">
    <source>
        <dbReference type="Proteomes" id="UP001054945"/>
    </source>
</evidence>
<comment type="caution">
    <text evidence="1">The sequence shown here is derived from an EMBL/GenBank/DDBJ whole genome shotgun (WGS) entry which is preliminary data.</text>
</comment>
<proteinExistence type="predicted"/>
<evidence type="ECO:0000313" key="1">
    <source>
        <dbReference type="EMBL" id="GIY92626.1"/>
    </source>
</evidence>
<evidence type="ECO:0008006" key="3">
    <source>
        <dbReference type="Google" id="ProtNLM"/>
    </source>
</evidence>
<dbReference type="EMBL" id="BPLR01000173">
    <property type="protein sequence ID" value="GIY92626.1"/>
    <property type="molecule type" value="Genomic_DNA"/>
</dbReference>
<keyword evidence="2" id="KW-1185">Reference proteome</keyword>
<accession>A0AAV4XF88</accession>